<dbReference type="PANTHER" id="PTHR43369">
    <property type="entry name" value="PHOSPHORIBOSYLGLYCINAMIDE FORMYLTRANSFERASE"/>
    <property type="match status" value="1"/>
</dbReference>
<dbReference type="NCBIfam" id="TIGR00639">
    <property type="entry name" value="PurN"/>
    <property type="match status" value="1"/>
</dbReference>
<evidence type="ECO:0000256" key="5">
    <source>
        <dbReference type="ARBA" id="ARBA00047664"/>
    </source>
</evidence>
<keyword evidence="2 6" id="KW-0808">Transferase</keyword>
<dbReference type="PANTHER" id="PTHR43369:SF2">
    <property type="entry name" value="PHOSPHORIBOSYLGLYCINAMIDE FORMYLTRANSFERASE"/>
    <property type="match status" value="1"/>
</dbReference>
<evidence type="ECO:0000256" key="1">
    <source>
        <dbReference type="ARBA" id="ARBA00005054"/>
    </source>
</evidence>
<keyword evidence="9" id="KW-1185">Reference proteome</keyword>
<evidence type="ECO:0000259" key="7">
    <source>
        <dbReference type="Pfam" id="PF00551"/>
    </source>
</evidence>
<dbReference type="InterPro" id="IPR002376">
    <property type="entry name" value="Formyl_transf_N"/>
</dbReference>
<dbReference type="HAMAP" id="MF_01930">
    <property type="entry name" value="PurN"/>
    <property type="match status" value="1"/>
</dbReference>
<dbReference type="AlphaFoldDB" id="A0A7M3MHG9"/>
<dbReference type="EMBL" id="QMIE01000003">
    <property type="protein sequence ID" value="TVM18872.1"/>
    <property type="molecule type" value="Genomic_DNA"/>
</dbReference>
<feature type="binding site" evidence="6">
    <location>
        <position position="66"/>
    </location>
    <ligand>
        <name>(6R)-10-formyltetrahydrofolate</name>
        <dbReference type="ChEBI" id="CHEBI:195366"/>
    </ligand>
</feature>
<evidence type="ECO:0000256" key="6">
    <source>
        <dbReference type="HAMAP-Rule" id="MF_01930"/>
    </source>
</evidence>
<comment type="pathway">
    <text evidence="1 6">Purine metabolism; IMP biosynthesis via de novo pathway; N(2)-formyl-N(1)-(5-phospho-D-ribosyl)glycinamide from N(1)-(5-phospho-D-ribosyl)glycinamide (10-formyl THF route): step 1/1.</text>
</comment>
<feature type="binding site" evidence="6">
    <location>
        <position position="108"/>
    </location>
    <ligand>
        <name>(6R)-10-formyltetrahydrofolate</name>
        <dbReference type="ChEBI" id="CHEBI:195366"/>
    </ligand>
</feature>
<dbReference type="CDD" id="cd08645">
    <property type="entry name" value="FMT_core_GART"/>
    <property type="match status" value="1"/>
</dbReference>
<organism evidence="8 9">
    <name type="scientific">Oceanidesulfovibrio indonesiensis</name>
    <dbReference type="NCBI Taxonomy" id="54767"/>
    <lineage>
        <taxon>Bacteria</taxon>
        <taxon>Pseudomonadati</taxon>
        <taxon>Thermodesulfobacteriota</taxon>
        <taxon>Desulfovibrionia</taxon>
        <taxon>Desulfovibrionales</taxon>
        <taxon>Desulfovibrionaceae</taxon>
        <taxon>Oceanidesulfovibrio</taxon>
    </lineage>
</organism>
<comment type="catalytic activity">
    <reaction evidence="5 6">
        <text>N(1)-(5-phospho-beta-D-ribosyl)glycinamide + (6R)-10-formyltetrahydrofolate = N(2)-formyl-N(1)-(5-phospho-beta-D-ribosyl)glycinamide + (6S)-5,6,7,8-tetrahydrofolate + H(+)</text>
        <dbReference type="Rhea" id="RHEA:15053"/>
        <dbReference type="ChEBI" id="CHEBI:15378"/>
        <dbReference type="ChEBI" id="CHEBI:57453"/>
        <dbReference type="ChEBI" id="CHEBI:143788"/>
        <dbReference type="ChEBI" id="CHEBI:147286"/>
        <dbReference type="ChEBI" id="CHEBI:195366"/>
        <dbReference type="EC" id="2.1.2.2"/>
    </reaction>
</comment>
<dbReference type="RefSeq" id="WP_144302147.1">
    <property type="nucleotide sequence ID" value="NZ_QMIE01000003.1"/>
</dbReference>
<proteinExistence type="inferred from homology"/>
<dbReference type="Gene3D" id="3.40.50.170">
    <property type="entry name" value="Formyl transferase, N-terminal domain"/>
    <property type="match status" value="1"/>
</dbReference>
<reference evidence="8 9" key="1">
    <citation type="submission" date="2018-06" db="EMBL/GenBank/DDBJ databases">
        <title>Complete genome of Desulfovibrio indonesiensis P37SLT.</title>
        <authorList>
            <person name="Crispim J.S."/>
            <person name="Vidigal P.M.P."/>
            <person name="Silva L.C.F."/>
            <person name="Laguardia C.N."/>
            <person name="Araujo L.C."/>
            <person name="Dias R.S."/>
            <person name="Sousa M.P."/>
            <person name="Paula S.O."/>
            <person name="Silva C."/>
        </authorList>
    </citation>
    <scope>NUCLEOTIDE SEQUENCE [LARGE SCALE GENOMIC DNA]</scope>
    <source>
        <strain evidence="8 9">P37SLT</strain>
    </source>
</reference>
<sequence length="228" mass="24436">MHMKLAVLVSGSGSNLQSIIDHVEAGHINAEIAVVFSNKEDAYGLTRASSHGIPTAVIRHTEYSDREQFDAAMVQVLKDHGADTIALAGFMRMLTPVFLNAFPMRVINIHPALLPSFPGTHGQRDAADFGVRLAGCTVHFVDEKMDHGPVIIQAATPVAPGVDGDTLAGQILRLEHRIYPQALAWLADGRISLDGRHVHIAGAEEPVCDTDGVGPFLVNPPLEKAFAS</sequence>
<comment type="caution">
    <text evidence="6">Lacks conserved residue(s) required for the propagation of feature annotation.</text>
</comment>
<feature type="site" description="Raises pKa of active site His" evidence="6">
    <location>
        <position position="146"/>
    </location>
</feature>
<dbReference type="OrthoDB" id="9806170at2"/>
<keyword evidence="3 6" id="KW-0658">Purine biosynthesis</keyword>
<accession>A0A7M3MHG9</accession>
<evidence type="ECO:0000313" key="8">
    <source>
        <dbReference type="EMBL" id="TVM18872.1"/>
    </source>
</evidence>
<evidence type="ECO:0000256" key="2">
    <source>
        <dbReference type="ARBA" id="ARBA00022679"/>
    </source>
</evidence>
<name>A0A7M3MHG9_9BACT</name>
<dbReference type="Proteomes" id="UP000448292">
    <property type="component" value="Unassembled WGS sequence"/>
</dbReference>
<dbReference type="UniPathway" id="UPA00074">
    <property type="reaction ID" value="UER00126"/>
</dbReference>
<dbReference type="InterPro" id="IPR004607">
    <property type="entry name" value="GART"/>
</dbReference>
<evidence type="ECO:0000256" key="3">
    <source>
        <dbReference type="ARBA" id="ARBA00022755"/>
    </source>
</evidence>
<dbReference type="InterPro" id="IPR036477">
    <property type="entry name" value="Formyl_transf_N_sf"/>
</dbReference>
<dbReference type="SUPFAM" id="SSF53328">
    <property type="entry name" value="Formyltransferase"/>
    <property type="match status" value="1"/>
</dbReference>
<protein>
    <recommendedName>
        <fullName evidence="6">Phosphoribosylglycinamide formyltransferase</fullName>
        <ecNumber evidence="6">2.1.2.2</ecNumber>
    </recommendedName>
    <alternativeName>
        <fullName evidence="6">5'-phosphoribosylglycinamide transformylase</fullName>
    </alternativeName>
    <alternativeName>
        <fullName evidence="6">GAR transformylase</fullName>
        <shortName evidence="6">GART</shortName>
    </alternativeName>
</protein>
<evidence type="ECO:0000256" key="4">
    <source>
        <dbReference type="ARBA" id="ARBA00038440"/>
    </source>
</evidence>
<feature type="domain" description="Formyl transferase N-terminal" evidence="7">
    <location>
        <begin position="3"/>
        <end position="183"/>
    </location>
</feature>
<dbReference type="GO" id="GO:0005737">
    <property type="term" value="C:cytoplasm"/>
    <property type="evidence" value="ECO:0007669"/>
    <property type="project" value="TreeGrafter"/>
</dbReference>
<dbReference type="PROSITE" id="PS00373">
    <property type="entry name" value="GART"/>
    <property type="match status" value="1"/>
</dbReference>
<dbReference type="GO" id="GO:0006189">
    <property type="term" value="P:'de novo' IMP biosynthetic process"/>
    <property type="evidence" value="ECO:0007669"/>
    <property type="project" value="UniProtKB-UniRule"/>
</dbReference>
<evidence type="ECO:0000313" key="9">
    <source>
        <dbReference type="Proteomes" id="UP000448292"/>
    </source>
</evidence>
<comment type="similarity">
    <text evidence="4 6">Belongs to the GART family.</text>
</comment>
<dbReference type="InterPro" id="IPR001555">
    <property type="entry name" value="GART_AS"/>
</dbReference>
<gene>
    <name evidence="6" type="primary">purN</name>
    <name evidence="8" type="ORF">DPQ33_05280</name>
</gene>
<dbReference type="GO" id="GO:0004644">
    <property type="term" value="F:phosphoribosylglycinamide formyltransferase activity"/>
    <property type="evidence" value="ECO:0007669"/>
    <property type="project" value="UniProtKB-UniRule"/>
</dbReference>
<comment type="function">
    <text evidence="6">Catalyzes the transfer of a formyl group from 10-formyltetrahydrofolate to 5-phospho-ribosyl-glycinamide (GAR), producing 5-phospho-ribosyl-N-formylglycinamide (FGAR) and tetrahydrofolate.</text>
</comment>
<comment type="caution">
    <text evidence="8">The sequence shown here is derived from an EMBL/GenBank/DDBJ whole genome shotgun (WGS) entry which is preliminary data.</text>
</comment>
<feature type="active site" description="Proton donor" evidence="6">
    <location>
        <position position="110"/>
    </location>
</feature>
<dbReference type="Pfam" id="PF00551">
    <property type="entry name" value="Formyl_trans_N"/>
    <property type="match status" value="1"/>
</dbReference>
<dbReference type="EC" id="2.1.2.2" evidence="6"/>
<feature type="binding site" evidence="6">
    <location>
        <begin position="13"/>
        <end position="15"/>
    </location>
    <ligand>
        <name>N(1)-(5-phospho-beta-D-ribosyl)glycinamide</name>
        <dbReference type="ChEBI" id="CHEBI:143788"/>
    </ligand>
</feature>